<organism evidence="6 7">
    <name type="scientific">Candidatus Clostridium radicumherbarum</name>
    <dbReference type="NCBI Taxonomy" id="3381662"/>
    <lineage>
        <taxon>Bacteria</taxon>
        <taxon>Bacillati</taxon>
        <taxon>Bacillota</taxon>
        <taxon>Clostridia</taxon>
        <taxon>Eubacteriales</taxon>
        <taxon>Clostridiaceae</taxon>
        <taxon>Clostridium</taxon>
    </lineage>
</organism>
<comment type="subunit">
    <text evidence="5">Interacts with translational regulator CsrA and flagellin(s).</text>
</comment>
<dbReference type="Pfam" id="PF02623">
    <property type="entry name" value="FliW"/>
    <property type="match status" value="1"/>
</dbReference>
<evidence type="ECO:0000256" key="5">
    <source>
        <dbReference type="HAMAP-Rule" id="MF_01185"/>
    </source>
</evidence>
<keyword evidence="4 5" id="KW-0143">Chaperone</keyword>
<protein>
    <recommendedName>
        <fullName evidence="5">Flagellar assembly factor FliW</fullName>
    </recommendedName>
</protein>
<dbReference type="NCBIfam" id="NF009793">
    <property type="entry name" value="PRK13285.1-1"/>
    <property type="match status" value="1"/>
</dbReference>
<dbReference type="Proteomes" id="UP001623661">
    <property type="component" value="Unassembled WGS sequence"/>
</dbReference>
<dbReference type="PANTHER" id="PTHR39190:SF1">
    <property type="entry name" value="FLAGELLAR ASSEMBLY FACTOR FLIW"/>
    <property type="match status" value="1"/>
</dbReference>
<dbReference type="PANTHER" id="PTHR39190">
    <property type="entry name" value="FLAGELLAR ASSEMBLY FACTOR FLIW"/>
    <property type="match status" value="1"/>
</dbReference>
<evidence type="ECO:0000313" key="6">
    <source>
        <dbReference type="EMBL" id="MFL0269674.1"/>
    </source>
</evidence>
<evidence type="ECO:0000256" key="1">
    <source>
        <dbReference type="ARBA" id="ARBA00022490"/>
    </source>
</evidence>
<dbReference type="InterPro" id="IPR003775">
    <property type="entry name" value="Flagellar_assembly_factor_FliW"/>
</dbReference>
<name>A0ABW8TWH5_9CLOT</name>
<evidence type="ECO:0000256" key="2">
    <source>
        <dbReference type="ARBA" id="ARBA00022795"/>
    </source>
</evidence>
<dbReference type="Gene3D" id="2.30.290.10">
    <property type="entry name" value="BH3618-like"/>
    <property type="match status" value="1"/>
</dbReference>
<keyword evidence="6" id="KW-0969">Cilium</keyword>
<comment type="similarity">
    <text evidence="5">Belongs to the FliW family.</text>
</comment>
<dbReference type="InterPro" id="IPR024046">
    <property type="entry name" value="Flagellar_assmbl_FliW_dom_sf"/>
</dbReference>
<gene>
    <name evidence="5 6" type="primary">fliW</name>
    <name evidence="6" type="ORF">ACJDUH_16475</name>
</gene>
<evidence type="ECO:0000256" key="4">
    <source>
        <dbReference type="ARBA" id="ARBA00023186"/>
    </source>
</evidence>
<keyword evidence="6" id="KW-0966">Cell projection</keyword>
<evidence type="ECO:0000256" key="3">
    <source>
        <dbReference type="ARBA" id="ARBA00022845"/>
    </source>
</evidence>
<keyword evidence="3 5" id="KW-0810">Translation regulation</keyword>
<sequence length="141" mass="16313">MKLNTKYHGIKDYYEEDVIIFNKGIPGFEGLKKFILFSTEENEMFKILHSIEDDNVGLILTSPFTQFKDYEFNLNDEKLKELRIISKEDVVVLNTVTLSSKLENITINLKAPFIININAKIGEQIILNNESYSIKQSLYKG</sequence>
<proteinExistence type="inferred from homology"/>
<dbReference type="RefSeq" id="WP_406766299.1">
    <property type="nucleotide sequence ID" value="NZ_JBJHZY010000004.1"/>
</dbReference>
<keyword evidence="1 5" id="KW-0963">Cytoplasm</keyword>
<dbReference type="HAMAP" id="MF_01185">
    <property type="entry name" value="FliW"/>
    <property type="match status" value="1"/>
</dbReference>
<accession>A0ABW8TWH5</accession>
<keyword evidence="6" id="KW-0282">Flagellum</keyword>
<keyword evidence="2 5" id="KW-1005">Bacterial flagellum biogenesis</keyword>
<comment type="function">
    <text evidence="5">Acts as an anti-CsrA protein, binds CsrA and prevents it from repressing translation of its target genes, one of which is flagellin. Binds to flagellin and participates in the assembly of the flagellum.</text>
</comment>
<dbReference type="EMBL" id="JBJHZY010000004">
    <property type="protein sequence ID" value="MFL0269674.1"/>
    <property type="molecule type" value="Genomic_DNA"/>
</dbReference>
<keyword evidence="7" id="KW-1185">Reference proteome</keyword>
<evidence type="ECO:0000313" key="7">
    <source>
        <dbReference type="Proteomes" id="UP001623661"/>
    </source>
</evidence>
<dbReference type="SUPFAM" id="SSF141457">
    <property type="entry name" value="BH3618-like"/>
    <property type="match status" value="1"/>
</dbReference>
<reference evidence="6 7" key="1">
    <citation type="submission" date="2024-11" db="EMBL/GenBank/DDBJ databases">
        <authorList>
            <person name="Heng Y.C."/>
            <person name="Lim A.C.H."/>
            <person name="Lee J.K.Y."/>
            <person name="Kittelmann S."/>
        </authorList>
    </citation>
    <scope>NUCLEOTIDE SEQUENCE [LARGE SCALE GENOMIC DNA]</scope>
    <source>
        <strain evidence="6 7">WILCCON 0202</strain>
    </source>
</reference>
<comment type="caution">
    <text evidence="6">The sequence shown here is derived from an EMBL/GenBank/DDBJ whole genome shotgun (WGS) entry which is preliminary data.</text>
</comment>
<comment type="subcellular location">
    <subcellularLocation>
        <location evidence="5">Cytoplasm</location>
    </subcellularLocation>
</comment>